<dbReference type="EMBL" id="LUCM01010793">
    <property type="protein sequence ID" value="KAA0184962.1"/>
    <property type="molecule type" value="Genomic_DNA"/>
</dbReference>
<sequence length="485" mass="54825">MGKRKSRKTEKIMEISLPTNVQKHINITFDPATGTFQGINEEFRKMIDNLGITFEDKNKNADKIINAVSAFEESQRPKYIGFDPRLMTDIPECDEADDDHRLHEPVVEPYHHSSRSPPRVPEPTVASLPTVKRQDEVKKISDDLKNIALSKIPPKPAPVDGEYKQAKPKEVSAKQAPPTLRRRVRKKMSDAEFFDALERVITPGDPHSNYTLIEKVGSGASGTVQRSRDNRTRQMVAIKVMRLDKQPNRDLIISEIEVMKELRHESIVNYLESYLLRKENELWVVMEYLDGGALTEVVTETVMDVPTIAAVTKECVKALAFLHDKNIIHRDIKSDNVLLGRQGQVKVTDFGFCAQLGNRQSKRDTMVGTPYWMAPEVVNKTVQYGQKIDIWSLGIMVIEMIDGEPPYLHEQPLRAIMLIQANGKPHPKTKHIDSSMQHFLDRCLVVNPDARASAKDLLLDPFLRKAGSLSNLCALIDAAKRAQGK</sequence>
<dbReference type="Gene3D" id="1.10.510.10">
    <property type="entry name" value="Transferase(Phosphotransferase) domain 1"/>
    <property type="match status" value="1"/>
</dbReference>
<evidence type="ECO:0000256" key="6">
    <source>
        <dbReference type="ARBA" id="ARBA00022741"/>
    </source>
</evidence>
<dbReference type="GO" id="GO:0004674">
    <property type="term" value="F:protein serine/threonine kinase activity"/>
    <property type="evidence" value="ECO:0007669"/>
    <property type="project" value="UniProtKB-KW"/>
</dbReference>
<evidence type="ECO:0000259" key="14">
    <source>
        <dbReference type="PROSITE" id="PS50011"/>
    </source>
</evidence>
<dbReference type="Proteomes" id="UP000728185">
    <property type="component" value="Unassembled WGS sequence"/>
</dbReference>
<accession>A0A8E0VGQ8</accession>
<evidence type="ECO:0000256" key="8">
    <source>
        <dbReference type="ARBA" id="ARBA00022842"/>
    </source>
</evidence>
<keyword evidence="4" id="KW-0808">Transferase</keyword>
<dbReference type="InterPro" id="IPR000719">
    <property type="entry name" value="Prot_kinase_dom"/>
</dbReference>
<dbReference type="PROSITE" id="PS00107">
    <property type="entry name" value="PROTEIN_KINASE_ATP"/>
    <property type="match status" value="1"/>
</dbReference>
<dbReference type="InterPro" id="IPR051931">
    <property type="entry name" value="PAK3-like"/>
</dbReference>
<dbReference type="GO" id="GO:0005524">
    <property type="term" value="F:ATP binding"/>
    <property type="evidence" value="ECO:0007669"/>
    <property type="project" value="UniProtKB-UniRule"/>
</dbReference>
<keyword evidence="8" id="KW-0460">Magnesium</keyword>
<dbReference type="PANTHER" id="PTHR45832:SF22">
    <property type="entry name" value="SERINE_THREONINE-PROTEIN KINASE SAMKA-RELATED"/>
    <property type="match status" value="1"/>
</dbReference>
<dbReference type="PROSITE" id="PS00108">
    <property type="entry name" value="PROTEIN_KINASE_ST"/>
    <property type="match status" value="1"/>
</dbReference>
<dbReference type="InterPro" id="IPR017441">
    <property type="entry name" value="Protein_kinase_ATP_BS"/>
</dbReference>
<comment type="similarity">
    <text evidence="2">Belongs to the protein kinase superfamily. STE Ser/Thr protein kinase family. STE20 subfamily.</text>
</comment>
<dbReference type="Gene3D" id="3.90.810.10">
    <property type="entry name" value="CRIB domain"/>
    <property type="match status" value="1"/>
</dbReference>
<keyword evidence="7 11" id="KW-0067">ATP-binding</keyword>
<keyword evidence="6 11" id="KW-0547">Nucleotide-binding</keyword>
<dbReference type="SMART" id="SM00220">
    <property type="entry name" value="S_TKc"/>
    <property type="match status" value="1"/>
</dbReference>
<feature type="domain" description="Protein kinase" evidence="14">
    <location>
        <begin position="210"/>
        <end position="463"/>
    </location>
</feature>
<evidence type="ECO:0000256" key="2">
    <source>
        <dbReference type="ARBA" id="ARBA00008874"/>
    </source>
</evidence>
<evidence type="ECO:0000313" key="15">
    <source>
        <dbReference type="EMBL" id="KAA0184962.1"/>
    </source>
</evidence>
<name>A0A8E0VGQ8_9TREM</name>
<evidence type="ECO:0000256" key="9">
    <source>
        <dbReference type="ARBA" id="ARBA00047899"/>
    </source>
</evidence>
<evidence type="ECO:0000256" key="3">
    <source>
        <dbReference type="ARBA" id="ARBA00012513"/>
    </source>
</evidence>
<evidence type="ECO:0000256" key="13">
    <source>
        <dbReference type="SAM" id="MobiDB-lite"/>
    </source>
</evidence>
<evidence type="ECO:0000256" key="4">
    <source>
        <dbReference type="ARBA" id="ARBA00022679"/>
    </source>
</evidence>
<comment type="catalytic activity">
    <reaction evidence="10">
        <text>L-seryl-[protein] + ATP = O-phospho-L-seryl-[protein] + ADP + H(+)</text>
        <dbReference type="Rhea" id="RHEA:17989"/>
        <dbReference type="Rhea" id="RHEA-COMP:9863"/>
        <dbReference type="Rhea" id="RHEA-COMP:11604"/>
        <dbReference type="ChEBI" id="CHEBI:15378"/>
        <dbReference type="ChEBI" id="CHEBI:29999"/>
        <dbReference type="ChEBI" id="CHEBI:30616"/>
        <dbReference type="ChEBI" id="CHEBI:83421"/>
        <dbReference type="ChEBI" id="CHEBI:456216"/>
        <dbReference type="EC" id="2.7.11.1"/>
    </reaction>
</comment>
<dbReference type="Pfam" id="PF00786">
    <property type="entry name" value="PBD"/>
    <property type="match status" value="1"/>
</dbReference>
<reference evidence="15" key="1">
    <citation type="submission" date="2019-05" db="EMBL/GenBank/DDBJ databases">
        <title>Annotation for the trematode Fasciolopsis buski.</title>
        <authorList>
            <person name="Choi Y.-J."/>
        </authorList>
    </citation>
    <scope>NUCLEOTIDE SEQUENCE</scope>
    <source>
        <strain evidence="15">HT</strain>
        <tissue evidence="15">Whole worm</tissue>
    </source>
</reference>
<protein>
    <recommendedName>
        <fullName evidence="3">non-specific serine/threonine protein kinase</fullName>
        <ecNumber evidence="3">2.7.11.1</ecNumber>
    </recommendedName>
</protein>
<keyword evidence="16" id="KW-1185">Reference proteome</keyword>
<feature type="region of interest" description="Disordered" evidence="13">
    <location>
        <begin position="151"/>
        <end position="177"/>
    </location>
</feature>
<dbReference type="InterPro" id="IPR036936">
    <property type="entry name" value="CRIB_dom_sf"/>
</dbReference>
<comment type="catalytic activity">
    <reaction evidence="9">
        <text>L-threonyl-[protein] + ATP = O-phospho-L-threonyl-[protein] + ADP + H(+)</text>
        <dbReference type="Rhea" id="RHEA:46608"/>
        <dbReference type="Rhea" id="RHEA-COMP:11060"/>
        <dbReference type="Rhea" id="RHEA-COMP:11605"/>
        <dbReference type="ChEBI" id="CHEBI:15378"/>
        <dbReference type="ChEBI" id="CHEBI:30013"/>
        <dbReference type="ChEBI" id="CHEBI:30616"/>
        <dbReference type="ChEBI" id="CHEBI:61977"/>
        <dbReference type="ChEBI" id="CHEBI:456216"/>
        <dbReference type="EC" id="2.7.11.1"/>
    </reaction>
</comment>
<dbReference type="OrthoDB" id="2914378at2759"/>
<evidence type="ECO:0000256" key="1">
    <source>
        <dbReference type="ARBA" id="ARBA00001946"/>
    </source>
</evidence>
<comment type="cofactor">
    <cofactor evidence="1">
        <name>Mg(2+)</name>
        <dbReference type="ChEBI" id="CHEBI:18420"/>
    </cofactor>
</comment>
<evidence type="ECO:0000256" key="12">
    <source>
        <dbReference type="RuleBase" id="RU000304"/>
    </source>
</evidence>
<dbReference type="Gene3D" id="3.30.200.20">
    <property type="entry name" value="Phosphorylase Kinase, domain 1"/>
    <property type="match status" value="1"/>
</dbReference>
<dbReference type="FunFam" id="1.10.510.10:FF:000768">
    <property type="entry name" value="Non-specific serine/threonine protein kinase"/>
    <property type="match status" value="1"/>
</dbReference>
<comment type="caution">
    <text evidence="15">The sequence shown here is derived from an EMBL/GenBank/DDBJ whole genome shotgun (WGS) entry which is preliminary data.</text>
</comment>
<organism evidence="15 16">
    <name type="scientific">Fasciolopsis buskii</name>
    <dbReference type="NCBI Taxonomy" id="27845"/>
    <lineage>
        <taxon>Eukaryota</taxon>
        <taxon>Metazoa</taxon>
        <taxon>Spiralia</taxon>
        <taxon>Lophotrochozoa</taxon>
        <taxon>Platyhelminthes</taxon>
        <taxon>Trematoda</taxon>
        <taxon>Digenea</taxon>
        <taxon>Plagiorchiida</taxon>
        <taxon>Echinostomata</taxon>
        <taxon>Echinostomatoidea</taxon>
        <taxon>Fasciolidae</taxon>
        <taxon>Fasciolopsis</taxon>
    </lineage>
</organism>
<feature type="binding site" evidence="11">
    <location>
        <position position="239"/>
    </location>
    <ligand>
        <name>ATP</name>
        <dbReference type="ChEBI" id="CHEBI:30616"/>
    </ligand>
</feature>
<proteinExistence type="inferred from homology"/>
<feature type="compositionally biased region" description="Basic and acidic residues" evidence="13">
    <location>
        <begin position="161"/>
        <end position="172"/>
    </location>
</feature>
<dbReference type="PANTHER" id="PTHR45832">
    <property type="entry name" value="SERINE/THREONINE-PROTEIN KINASE SAMKA-RELATED-RELATED"/>
    <property type="match status" value="1"/>
</dbReference>
<dbReference type="AlphaFoldDB" id="A0A8E0VGQ8"/>
<keyword evidence="12" id="KW-0723">Serine/threonine-protein kinase</keyword>
<dbReference type="InterPro" id="IPR011009">
    <property type="entry name" value="Kinase-like_dom_sf"/>
</dbReference>
<keyword evidence="5" id="KW-0479">Metal-binding</keyword>
<dbReference type="GO" id="GO:0046872">
    <property type="term" value="F:metal ion binding"/>
    <property type="evidence" value="ECO:0007669"/>
    <property type="project" value="UniProtKB-KW"/>
</dbReference>
<evidence type="ECO:0000256" key="5">
    <source>
        <dbReference type="ARBA" id="ARBA00022723"/>
    </source>
</evidence>
<dbReference type="PROSITE" id="PS50011">
    <property type="entry name" value="PROTEIN_KINASE_DOM"/>
    <property type="match status" value="1"/>
</dbReference>
<gene>
    <name evidence="15" type="ORF">FBUS_08208</name>
</gene>
<evidence type="ECO:0000256" key="11">
    <source>
        <dbReference type="PROSITE-ProRule" id="PRU10141"/>
    </source>
</evidence>
<dbReference type="InterPro" id="IPR008271">
    <property type="entry name" value="Ser/Thr_kinase_AS"/>
</dbReference>
<evidence type="ECO:0000256" key="10">
    <source>
        <dbReference type="ARBA" id="ARBA00048679"/>
    </source>
</evidence>
<dbReference type="InterPro" id="IPR000095">
    <property type="entry name" value="CRIB_dom"/>
</dbReference>
<evidence type="ECO:0000313" key="16">
    <source>
        <dbReference type="Proteomes" id="UP000728185"/>
    </source>
</evidence>
<dbReference type="Pfam" id="PF00069">
    <property type="entry name" value="Pkinase"/>
    <property type="match status" value="1"/>
</dbReference>
<dbReference type="SUPFAM" id="SSF56112">
    <property type="entry name" value="Protein kinase-like (PK-like)"/>
    <property type="match status" value="1"/>
</dbReference>
<dbReference type="EC" id="2.7.11.1" evidence="3"/>
<keyword evidence="15" id="KW-0418">Kinase</keyword>
<evidence type="ECO:0000256" key="7">
    <source>
        <dbReference type="ARBA" id="ARBA00022840"/>
    </source>
</evidence>